<reference evidence="9 12" key="2">
    <citation type="journal article" date="2019" name="Emerg. Microbes Infect.">
        <title>Comprehensive subspecies identification of 175 nontuberculous mycobacteria species based on 7547 genomic profiles.</title>
        <authorList>
            <person name="Matsumoto Y."/>
            <person name="Kinjo T."/>
            <person name="Motooka D."/>
            <person name="Nabeya D."/>
            <person name="Jung N."/>
            <person name="Uechi K."/>
            <person name="Horii T."/>
            <person name="Iida T."/>
            <person name="Fujita J."/>
            <person name="Nakamura S."/>
        </authorList>
    </citation>
    <scope>NUCLEOTIDE SEQUENCE [LARGE SCALE GENOMIC DNA]</scope>
    <source>
        <strain evidence="9 12">JCM 6377</strain>
    </source>
</reference>
<keyword evidence="3" id="KW-0813">Transport</keyword>
<evidence type="ECO:0000256" key="1">
    <source>
        <dbReference type="ARBA" id="ARBA00004651"/>
    </source>
</evidence>
<dbReference type="Proteomes" id="UP000465302">
    <property type="component" value="Unassembled WGS sequence"/>
</dbReference>
<dbReference type="AlphaFoldDB" id="A0A2A7N0Q3"/>
<dbReference type="EMBL" id="BLKS01000001">
    <property type="protein sequence ID" value="GFG50942.1"/>
    <property type="molecule type" value="Genomic_DNA"/>
</dbReference>
<dbReference type="PANTHER" id="PTHR30269">
    <property type="entry name" value="TRANSMEMBRANE PROTEIN YFCA"/>
    <property type="match status" value="1"/>
</dbReference>
<accession>A0A2A7N0Q3</accession>
<evidence type="ECO:0000256" key="3">
    <source>
        <dbReference type="ARBA" id="ARBA00022448"/>
    </source>
</evidence>
<organism evidence="10 11">
    <name type="scientific">Mycolicibacterium agri</name>
    <name type="common">Mycobacterium agri</name>
    <dbReference type="NCBI Taxonomy" id="36811"/>
    <lineage>
        <taxon>Bacteria</taxon>
        <taxon>Bacillati</taxon>
        <taxon>Actinomycetota</taxon>
        <taxon>Actinomycetes</taxon>
        <taxon>Mycobacteriales</taxon>
        <taxon>Mycobacteriaceae</taxon>
        <taxon>Mycolicibacterium</taxon>
    </lineage>
</organism>
<feature type="transmembrane region" description="Helical" evidence="8">
    <location>
        <begin position="195"/>
        <end position="214"/>
    </location>
</feature>
<keyword evidence="4 8" id="KW-1003">Cell membrane</keyword>
<evidence type="ECO:0000313" key="9">
    <source>
        <dbReference type="EMBL" id="GFG50942.1"/>
    </source>
</evidence>
<dbReference type="InterPro" id="IPR002781">
    <property type="entry name" value="TM_pro_TauE-like"/>
</dbReference>
<keyword evidence="11" id="KW-1185">Reference proteome</keyword>
<evidence type="ECO:0000256" key="7">
    <source>
        <dbReference type="ARBA" id="ARBA00023136"/>
    </source>
</evidence>
<dbReference type="EMBL" id="PDCP01000026">
    <property type="protein sequence ID" value="PEG37486.1"/>
    <property type="molecule type" value="Genomic_DNA"/>
</dbReference>
<dbReference type="GO" id="GO:0005886">
    <property type="term" value="C:plasma membrane"/>
    <property type="evidence" value="ECO:0007669"/>
    <property type="project" value="UniProtKB-SubCell"/>
</dbReference>
<comment type="caution">
    <text evidence="10">The sequence shown here is derived from an EMBL/GenBank/DDBJ whole genome shotgun (WGS) entry which is preliminary data.</text>
</comment>
<reference evidence="9" key="3">
    <citation type="submission" date="2020-02" db="EMBL/GenBank/DDBJ databases">
        <authorList>
            <person name="Matsumoto Y."/>
            <person name="Motooka D."/>
            <person name="Nakamura S."/>
        </authorList>
    </citation>
    <scope>NUCLEOTIDE SEQUENCE</scope>
    <source>
        <strain evidence="9">JCM 6377</strain>
    </source>
</reference>
<dbReference type="Pfam" id="PF01925">
    <property type="entry name" value="TauE"/>
    <property type="match status" value="1"/>
</dbReference>
<evidence type="ECO:0000256" key="2">
    <source>
        <dbReference type="ARBA" id="ARBA00009142"/>
    </source>
</evidence>
<feature type="transmembrane region" description="Helical" evidence="8">
    <location>
        <begin position="65"/>
        <end position="84"/>
    </location>
</feature>
<dbReference type="InterPro" id="IPR052017">
    <property type="entry name" value="TSUP"/>
</dbReference>
<evidence type="ECO:0000313" key="11">
    <source>
        <dbReference type="Proteomes" id="UP000220914"/>
    </source>
</evidence>
<dbReference type="RefSeq" id="WP_097941051.1">
    <property type="nucleotide sequence ID" value="NZ_BLKS01000001.1"/>
</dbReference>
<keyword evidence="6 8" id="KW-1133">Transmembrane helix</keyword>
<name>A0A2A7N0Q3_MYCAG</name>
<gene>
    <name evidence="10" type="ORF">CQY20_15955</name>
    <name evidence="9" type="ORF">MAGR_23830</name>
</gene>
<feature type="transmembrane region" description="Helical" evidence="8">
    <location>
        <begin position="221"/>
        <end position="239"/>
    </location>
</feature>
<feature type="transmembrane region" description="Helical" evidence="8">
    <location>
        <begin position="31"/>
        <end position="53"/>
    </location>
</feature>
<feature type="transmembrane region" description="Helical" evidence="8">
    <location>
        <begin position="160"/>
        <end position="183"/>
    </location>
</feature>
<protein>
    <recommendedName>
        <fullName evidence="8">Probable membrane transporter protein</fullName>
    </recommendedName>
</protein>
<keyword evidence="5 8" id="KW-0812">Transmembrane</keyword>
<dbReference type="Proteomes" id="UP000220914">
    <property type="component" value="Unassembled WGS sequence"/>
</dbReference>
<evidence type="ECO:0000256" key="6">
    <source>
        <dbReference type="ARBA" id="ARBA00022989"/>
    </source>
</evidence>
<evidence type="ECO:0000256" key="4">
    <source>
        <dbReference type="ARBA" id="ARBA00022475"/>
    </source>
</evidence>
<reference evidence="10 11" key="1">
    <citation type="submission" date="2017-10" db="EMBL/GenBank/DDBJ databases">
        <title>The new phylogeny of genus Mycobacterium.</title>
        <authorList>
            <person name="Tortoli E."/>
            <person name="Trovato A."/>
            <person name="Cirillo D.M."/>
        </authorList>
    </citation>
    <scope>NUCLEOTIDE SEQUENCE [LARGE SCALE GENOMIC DNA]</scope>
    <source>
        <strain evidence="10 11">CCUG37673</strain>
    </source>
</reference>
<evidence type="ECO:0000313" key="12">
    <source>
        <dbReference type="Proteomes" id="UP000465302"/>
    </source>
</evidence>
<evidence type="ECO:0000256" key="5">
    <source>
        <dbReference type="ARBA" id="ARBA00022692"/>
    </source>
</evidence>
<comment type="similarity">
    <text evidence="2 8">Belongs to the 4-toluene sulfonate uptake permease (TSUP) (TC 2.A.102) family.</text>
</comment>
<evidence type="ECO:0000256" key="8">
    <source>
        <dbReference type="RuleBase" id="RU363041"/>
    </source>
</evidence>
<sequence length="241" mass="24369">MTLALGVVCVAFGCLVGGATGFGYALVSTPLLLLAGFSVPEVVFVNLVVGLVTRGTVTWSLRAHMVLPRVGLFALGSIPGAWIGAEVLHMLPLHHLKLGAGVVVALCGIAMLVPDPEGHHAPSRGATAATGAVGGFLSTTTSLNGPPPALLLARAGVPPLVFIADLAGYLTVVSAVSLIILGARGQIPHSVLWPALPIMLAAGLSGNAAGLWIARRLPVRVFRFAVIALVIIAGALTALTA</sequence>
<dbReference type="PANTHER" id="PTHR30269:SF37">
    <property type="entry name" value="MEMBRANE TRANSPORTER PROTEIN"/>
    <property type="match status" value="1"/>
</dbReference>
<dbReference type="OrthoDB" id="3481722at2"/>
<comment type="subcellular location">
    <subcellularLocation>
        <location evidence="1 8">Cell membrane</location>
        <topology evidence="1 8">Multi-pass membrane protein</topology>
    </subcellularLocation>
</comment>
<keyword evidence="7 8" id="KW-0472">Membrane</keyword>
<evidence type="ECO:0000313" key="10">
    <source>
        <dbReference type="EMBL" id="PEG37486.1"/>
    </source>
</evidence>
<proteinExistence type="inferred from homology"/>